<evidence type="ECO:0000313" key="1">
    <source>
        <dbReference type="EMBL" id="TCS95585.1"/>
    </source>
</evidence>
<protein>
    <submittedName>
        <fullName evidence="1">Uncharacterized protein</fullName>
    </submittedName>
</protein>
<reference evidence="1 2" key="1">
    <citation type="submission" date="2019-03" db="EMBL/GenBank/DDBJ databases">
        <title>Genomic Encyclopedia of Type Strains, Phase IV (KMG-IV): sequencing the most valuable type-strain genomes for metagenomic binning, comparative biology and taxonomic classification.</title>
        <authorList>
            <person name="Goeker M."/>
        </authorList>
    </citation>
    <scope>NUCLEOTIDE SEQUENCE [LARGE SCALE GENOMIC DNA]</scope>
    <source>
        <strain evidence="1 2">DSM 45707</strain>
    </source>
</reference>
<proteinExistence type="predicted"/>
<organism evidence="1 2">
    <name type="scientific">Hazenella coriacea</name>
    <dbReference type="NCBI Taxonomy" id="1179467"/>
    <lineage>
        <taxon>Bacteria</taxon>
        <taxon>Bacillati</taxon>
        <taxon>Bacillota</taxon>
        <taxon>Bacilli</taxon>
        <taxon>Bacillales</taxon>
        <taxon>Thermoactinomycetaceae</taxon>
        <taxon>Hazenella</taxon>
    </lineage>
</organism>
<dbReference type="AlphaFoldDB" id="A0A4R3L916"/>
<name>A0A4R3L916_9BACL</name>
<evidence type="ECO:0000313" key="2">
    <source>
        <dbReference type="Proteomes" id="UP000294937"/>
    </source>
</evidence>
<dbReference type="Proteomes" id="UP000294937">
    <property type="component" value="Unassembled WGS sequence"/>
</dbReference>
<accession>A0A4R3L916</accession>
<sequence>MFLWRATFVNPLRERDRETTTRRDLDHDVTKNANIGLLI</sequence>
<gene>
    <name evidence="1" type="ORF">EDD58_102159</name>
</gene>
<keyword evidence="2" id="KW-1185">Reference proteome</keyword>
<comment type="caution">
    <text evidence="1">The sequence shown here is derived from an EMBL/GenBank/DDBJ whole genome shotgun (WGS) entry which is preliminary data.</text>
</comment>
<dbReference type="EMBL" id="SMAG01000002">
    <property type="protein sequence ID" value="TCS95585.1"/>
    <property type="molecule type" value="Genomic_DNA"/>
</dbReference>